<gene>
    <name evidence="3" type="ordered locus">Fraau_1399</name>
</gene>
<dbReference type="NCBIfam" id="NF006563">
    <property type="entry name" value="PRK09070.1"/>
    <property type="match status" value="1"/>
</dbReference>
<dbReference type="InterPro" id="IPR015890">
    <property type="entry name" value="Chorismate_C"/>
</dbReference>
<evidence type="ECO:0000313" key="3">
    <source>
        <dbReference type="EMBL" id="AFC85829.1"/>
    </source>
</evidence>
<feature type="domain" description="Chorismate-utilising enzyme C-terminal" evidence="1">
    <location>
        <begin position="183"/>
        <end position="437"/>
    </location>
</feature>
<dbReference type="PANTHER" id="PTHR11236:SF9">
    <property type="entry name" value="ANTHRANILATE SYNTHASE COMPONENT 1"/>
    <property type="match status" value="1"/>
</dbReference>
<dbReference type="SUPFAM" id="SSF56322">
    <property type="entry name" value="ADC synthase"/>
    <property type="match status" value="1"/>
</dbReference>
<dbReference type="Pfam" id="PF00425">
    <property type="entry name" value="Chorismate_bind"/>
    <property type="match status" value="1"/>
</dbReference>
<dbReference type="HOGENOM" id="CLU_006493_7_0_6"/>
<dbReference type="STRING" id="767434.Fraau_1399"/>
<evidence type="ECO:0000313" key="4">
    <source>
        <dbReference type="Proteomes" id="UP000005234"/>
    </source>
</evidence>
<dbReference type="eggNOG" id="COG0147">
    <property type="taxonomic scope" value="Bacteria"/>
</dbReference>
<dbReference type="AlphaFoldDB" id="H8L5S9"/>
<dbReference type="OrthoDB" id="9803598at2"/>
<keyword evidence="4" id="KW-1185">Reference proteome</keyword>
<sequence>MIASCLPGQRDLLALAALHPQRYPLLLESAAAAGPQGRYDLLLLHQGGYLRLDGDGQLHSHEGRLAGSDFLAELDRLWAVSADAALQSSLPFVGGWGLYFSYEMIGHIEPCLQLKSADDVPLALALRCPAAIVVDHQARQTWLIAEEGQAHLLDMMTEDLQAAGSAPVSPCAEVPQLHEDDARQFLDGVAAVHEHLAAGDVFQVNLSRGWRAEYATAPEPASVYAGLRKANPAPFAALLQQPGWSCLSSSPERLVEVRGRTVQTRPIAGTRPRMADQAADRAQVETLVGHPKERAEHVMLIDLERNDLGRVCAAGTVRVDELMVVESYAHVHHIVSNVRGELRAGITPGEVVSAVFPGGTITGCPKIRCMEIIAALEAAPRGAYTGALGYLDRRGDMDTNILIRTVTLVGRQARLRAGAGIVVDSVALHELDETRHKARGVLRGLGVPA</sequence>
<feature type="domain" description="Anthranilate synthase component I N-terminal" evidence="2">
    <location>
        <begin position="14"/>
        <end position="143"/>
    </location>
</feature>
<dbReference type="GO" id="GO:0000162">
    <property type="term" value="P:L-tryptophan biosynthetic process"/>
    <property type="evidence" value="ECO:0007669"/>
    <property type="project" value="TreeGrafter"/>
</dbReference>
<name>H8L5S9_FRAAD</name>
<dbReference type="PANTHER" id="PTHR11236">
    <property type="entry name" value="AMINOBENZOATE/ANTHRANILATE SYNTHASE"/>
    <property type="match status" value="1"/>
</dbReference>
<dbReference type="Gene3D" id="3.60.120.10">
    <property type="entry name" value="Anthranilate synthase"/>
    <property type="match status" value="1"/>
</dbReference>
<evidence type="ECO:0000259" key="1">
    <source>
        <dbReference type="Pfam" id="PF00425"/>
    </source>
</evidence>
<evidence type="ECO:0000259" key="2">
    <source>
        <dbReference type="Pfam" id="PF04715"/>
    </source>
</evidence>
<dbReference type="EMBL" id="CP003350">
    <property type="protein sequence ID" value="AFC85829.1"/>
    <property type="molecule type" value="Genomic_DNA"/>
</dbReference>
<protein>
    <submittedName>
        <fullName evidence="3">Anthranilate/para-aminobenzoate synthase component I</fullName>
    </submittedName>
</protein>
<proteinExistence type="predicted"/>
<reference evidence="3" key="1">
    <citation type="submission" date="2012-02" db="EMBL/GenBank/DDBJ databases">
        <title>The complete genome of Frateuria aurantia DSM 6220.</title>
        <authorList>
            <consortium name="US DOE Joint Genome Institute (JGI-PGF)"/>
            <person name="Lucas S."/>
            <person name="Copeland A."/>
            <person name="Lapidus A."/>
            <person name="Glavina del Rio T."/>
            <person name="Dalin E."/>
            <person name="Tice H."/>
            <person name="Bruce D."/>
            <person name="Goodwin L."/>
            <person name="Pitluck S."/>
            <person name="Peters L."/>
            <person name="Ovchinnikova G."/>
            <person name="Teshima H."/>
            <person name="Kyrpides N."/>
            <person name="Mavromatis K."/>
            <person name="Ivanova N."/>
            <person name="Brettin T."/>
            <person name="Detter J.C."/>
            <person name="Han C."/>
            <person name="Larimer F."/>
            <person name="Land M."/>
            <person name="Hauser L."/>
            <person name="Markowitz V."/>
            <person name="Cheng J.-F."/>
            <person name="Hugenholtz P."/>
            <person name="Woyke T."/>
            <person name="Wu D."/>
            <person name="Brambilla E."/>
            <person name="Klenk H.-P."/>
            <person name="Eisen J.A."/>
        </authorList>
    </citation>
    <scope>NUCLEOTIDE SEQUENCE</scope>
    <source>
        <strain evidence="3">DSM 6220</strain>
    </source>
</reference>
<dbReference type="InterPro" id="IPR005801">
    <property type="entry name" value="ADC_synthase"/>
</dbReference>
<dbReference type="InterPro" id="IPR006805">
    <property type="entry name" value="Anth_synth_I_N"/>
</dbReference>
<dbReference type="Proteomes" id="UP000005234">
    <property type="component" value="Chromosome"/>
</dbReference>
<dbReference type="PRINTS" id="PR00095">
    <property type="entry name" value="ANTSNTHASEI"/>
</dbReference>
<dbReference type="RefSeq" id="WP_014402834.1">
    <property type="nucleotide sequence ID" value="NC_017033.1"/>
</dbReference>
<dbReference type="KEGG" id="fau:Fraau_1399"/>
<dbReference type="InterPro" id="IPR019999">
    <property type="entry name" value="Anth_synth_I-like"/>
</dbReference>
<organism evidence="3 4">
    <name type="scientific">Frateuria aurantia (strain ATCC 33424 / DSM 6220 / KCTC 2777 / LMG 1558 / NBRC 3245 / NCIMB 13370)</name>
    <name type="common">Acetobacter aurantius</name>
    <dbReference type="NCBI Taxonomy" id="767434"/>
    <lineage>
        <taxon>Bacteria</taxon>
        <taxon>Pseudomonadati</taxon>
        <taxon>Pseudomonadota</taxon>
        <taxon>Gammaproteobacteria</taxon>
        <taxon>Lysobacterales</taxon>
        <taxon>Rhodanobacteraceae</taxon>
        <taxon>Frateuria</taxon>
    </lineage>
</organism>
<accession>H8L5S9</accession>
<dbReference type="Pfam" id="PF04715">
    <property type="entry name" value="Anth_synt_I_N"/>
    <property type="match status" value="1"/>
</dbReference>